<comment type="caution">
    <text evidence="8">The sequence shown here is derived from an EMBL/GenBank/DDBJ whole genome shotgun (WGS) entry which is preliminary data.</text>
</comment>
<feature type="transmembrane region" description="Helical" evidence="7">
    <location>
        <begin position="12"/>
        <end position="29"/>
    </location>
</feature>
<feature type="transmembrane region" description="Helical" evidence="7">
    <location>
        <begin position="98"/>
        <end position="121"/>
    </location>
</feature>
<evidence type="ECO:0000256" key="2">
    <source>
        <dbReference type="ARBA" id="ARBA00006679"/>
    </source>
</evidence>
<dbReference type="PANTHER" id="PTHR33452">
    <property type="entry name" value="OXIDOREDUCTASE CATD-RELATED"/>
    <property type="match status" value="1"/>
</dbReference>
<dbReference type="GO" id="GO:0005886">
    <property type="term" value="C:plasma membrane"/>
    <property type="evidence" value="ECO:0007669"/>
    <property type="project" value="UniProtKB-SubCell"/>
</dbReference>
<name>A0A1G1XX11_9BACT</name>
<accession>A0A1G1XX11</accession>
<keyword evidence="6 7" id="KW-0472">Membrane</keyword>
<evidence type="ECO:0000256" key="3">
    <source>
        <dbReference type="ARBA" id="ARBA00022475"/>
    </source>
</evidence>
<dbReference type="Proteomes" id="UP000178930">
    <property type="component" value="Unassembled WGS sequence"/>
</dbReference>
<organism evidence="8 9">
    <name type="scientific">Candidatus Buchananbacteria bacterium RIFCSPHIGHO2_01_FULL_39_14</name>
    <dbReference type="NCBI Taxonomy" id="1797532"/>
    <lineage>
        <taxon>Bacteria</taxon>
        <taxon>Candidatus Buchananiibacteriota</taxon>
    </lineage>
</organism>
<dbReference type="STRING" id="1797532.A2729_03555"/>
<comment type="similarity">
    <text evidence="2">Belongs to the DoxX family.</text>
</comment>
<evidence type="ECO:0000256" key="5">
    <source>
        <dbReference type="ARBA" id="ARBA00022989"/>
    </source>
</evidence>
<evidence type="ECO:0008006" key="10">
    <source>
        <dbReference type="Google" id="ProtNLM"/>
    </source>
</evidence>
<evidence type="ECO:0000256" key="4">
    <source>
        <dbReference type="ARBA" id="ARBA00022692"/>
    </source>
</evidence>
<keyword evidence="4 7" id="KW-0812">Transmembrane</keyword>
<dbReference type="Pfam" id="PF07681">
    <property type="entry name" value="DoxX"/>
    <property type="match status" value="1"/>
</dbReference>
<dbReference type="PANTHER" id="PTHR33452:SF4">
    <property type="entry name" value="BLL4328 PROTEIN"/>
    <property type="match status" value="1"/>
</dbReference>
<keyword evidence="3" id="KW-1003">Cell membrane</keyword>
<dbReference type="InterPro" id="IPR051907">
    <property type="entry name" value="DoxX-like_oxidoreductase"/>
</dbReference>
<dbReference type="EMBL" id="MHIB01000013">
    <property type="protein sequence ID" value="OGY44635.1"/>
    <property type="molecule type" value="Genomic_DNA"/>
</dbReference>
<protein>
    <recommendedName>
        <fullName evidence="10">DoxX family protein</fullName>
    </recommendedName>
</protein>
<evidence type="ECO:0000313" key="8">
    <source>
        <dbReference type="EMBL" id="OGY44635.1"/>
    </source>
</evidence>
<gene>
    <name evidence="8" type="ORF">A2729_03555</name>
</gene>
<reference evidence="8 9" key="1">
    <citation type="journal article" date="2016" name="Nat. Commun.">
        <title>Thousands of microbial genomes shed light on interconnected biogeochemical processes in an aquifer system.</title>
        <authorList>
            <person name="Anantharaman K."/>
            <person name="Brown C.T."/>
            <person name="Hug L.A."/>
            <person name="Sharon I."/>
            <person name="Castelle C.J."/>
            <person name="Probst A.J."/>
            <person name="Thomas B.C."/>
            <person name="Singh A."/>
            <person name="Wilkins M.J."/>
            <person name="Karaoz U."/>
            <person name="Brodie E.L."/>
            <person name="Williams K.H."/>
            <person name="Hubbard S.S."/>
            <person name="Banfield J.F."/>
        </authorList>
    </citation>
    <scope>NUCLEOTIDE SEQUENCE [LARGE SCALE GENOMIC DNA]</scope>
</reference>
<proteinExistence type="inferred from homology"/>
<keyword evidence="5 7" id="KW-1133">Transmembrane helix</keyword>
<evidence type="ECO:0000256" key="7">
    <source>
        <dbReference type="SAM" id="Phobius"/>
    </source>
</evidence>
<feature type="transmembrane region" description="Helical" evidence="7">
    <location>
        <begin position="35"/>
        <end position="54"/>
    </location>
</feature>
<comment type="subcellular location">
    <subcellularLocation>
        <location evidence="1">Cell membrane</location>
        <topology evidence="1">Multi-pass membrane protein</topology>
    </subcellularLocation>
</comment>
<sequence>MGYFDIKYKEQLYVIFRVGIGALFLLLGVQKLFGLWGMPGGAAVFGTLIWYAGAGELLIGLALVGGVLTRLASFFGAIQMLVAYYLGHVATAGSWNPAVNMGAAALVFMLAFVVTFAYGAGKASLEKKFFKKELF</sequence>
<feature type="transmembrane region" description="Helical" evidence="7">
    <location>
        <begin position="61"/>
        <end position="86"/>
    </location>
</feature>
<dbReference type="AlphaFoldDB" id="A0A1G1XX11"/>
<dbReference type="InterPro" id="IPR032808">
    <property type="entry name" value="DoxX"/>
</dbReference>
<evidence type="ECO:0000256" key="6">
    <source>
        <dbReference type="ARBA" id="ARBA00023136"/>
    </source>
</evidence>
<evidence type="ECO:0000313" key="9">
    <source>
        <dbReference type="Proteomes" id="UP000178930"/>
    </source>
</evidence>
<evidence type="ECO:0000256" key="1">
    <source>
        <dbReference type="ARBA" id="ARBA00004651"/>
    </source>
</evidence>